<dbReference type="GO" id="GO:0006581">
    <property type="term" value="P:acetylcholine catabolic process"/>
    <property type="evidence" value="ECO:0007669"/>
    <property type="project" value="TreeGrafter"/>
</dbReference>
<dbReference type="InterPro" id="IPR001320">
    <property type="entry name" value="Iontro_rcpt_C"/>
</dbReference>
<dbReference type="Gene3D" id="3.40.50.1820">
    <property type="entry name" value="alpha/beta hydrolase"/>
    <property type="match status" value="1"/>
</dbReference>
<dbReference type="Pfam" id="PF00135">
    <property type="entry name" value="COesterase"/>
    <property type="match status" value="1"/>
</dbReference>
<evidence type="ECO:0000256" key="4">
    <source>
        <dbReference type="ARBA" id="ARBA00022801"/>
    </source>
</evidence>
<keyword evidence="4" id="KW-0378">Hydrolase</keyword>
<dbReference type="SUPFAM" id="SSF53474">
    <property type="entry name" value="alpha/beta-Hydrolases"/>
    <property type="match status" value="1"/>
</dbReference>
<dbReference type="Pfam" id="PF00060">
    <property type="entry name" value="Lig_chan"/>
    <property type="match status" value="1"/>
</dbReference>
<keyword evidence="5" id="KW-0325">Glycoprotein</keyword>
<comment type="similarity">
    <text evidence="2">Belongs to the glutamate-gated ion channel (TC 1.A.10.1) family.</text>
</comment>
<dbReference type="EMBL" id="JABSTR010000005">
    <property type="protein sequence ID" value="KAH9369809.1"/>
    <property type="molecule type" value="Genomic_DNA"/>
</dbReference>
<dbReference type="AlphaFoldDB" id="A0A9J6G538"/>
<dbReference type="InterPro" id="IPR050654">
    <property type="entry name" value="AChE-related_enzymes"/>
</dbReference>
<feature type="domain" description="Carboxylesterase type B" evidence="8">
    <location>
        <begin position="19"/>
        <end position="317"/>
    </location>
</feature>
<evidence type="ECO:0000256" key="5">
    <source>
        <dbReference type="ARBA" id="ARBA00023180"/>
    </source>
</evidence>
<sequence>MFVALVVVYKNRQERPAYVVQTRDSQIEGRPVQVEGVQVVEFLGIPFAESTAGSNRFRKPVPRTLRSKFVAHRWGRPCPQRNDARLASSVRGGGSVQATTADHRRTVSKGRSFEETAQSGTSASGSTDQHAGGGGIAEEEGHETPSEDCLHLNIWVPRMQASNISSGPDSGDPSERAPKKPVMVFFHGGGFQEGSNSDPRYDGRYLSALGGIVVVVPNYRVGPLAFIGSDGSSDEEPGNLALIDQRMALDWVRAYIDDFEGDTTAIVAAGVGAGASSLALHLLSPEGQHSLTDVKRFVLHSGSPVGPYADQRAAQQVLMGNVANEGLQALAAFKKNLPEGVVPDKAVHQFLPRELSKYGVHNAAELIRMYLNDEADAPRQLSRSVYVMRGLSVSTVGSCQEADISPGPFLMTTERVRAANPTFPWAYEDMVIFAGRPLRFAKNVFGFLKAFSGPVWAATASTLFATWLAFVAVRAKNPSEGAWTTRLSSSFGTLVRPLLSQGAEHLPDATLPRALVTVWFLGIIVLRTSFLGEMKAALVVRADVTSIRGMEDVAKDDRVTPIVLRSSGFYTVLKVAHRLLQNLPYE</sequence>
<comment type="caution">
    <text evidence="9">The sequence shown here is derived from an EMBL/GenBank/DDBJ whole genome shotgun (WGS) entry which is preliminary data.</text>
</comment>
<dbReference type="GO" id="GO:0015276">
    <property type="term" value="F:ligand-gated monoatomic ion channel activity"/>
    <property type="evidence" value="ECO:0007669"/>
    <property type="project" value="InterPro"/>
</dbReference>
<gene>
    <name evidence="9" type="ORF">HPB48_011651</name>
</gene>
<name>A0A9J6G538_HAELO</name>
<evidence type="ECO:0000256" key="6">
    <source>
        <dbReference type="SAM" id="MobiDB-lite"/>
    </source>
</evidence>
<evidence type="ECO:0008006" key="11">
    <source>
        <dbReference type="Google" id="ProtNLM"/>
    </source>
</evidence>
<dbReference type="GO" id="GO:0003990">
    <property type="term" value="F:acetylcholinesterase activity"/>
    <property type="evidence" value="ECO:0007669"/>
    <property type="project" value="TreeGrafter"/>
</dbReference>
<reference evidence="9 10" key="1">
    <citation type="journal article" date="2020" name="Cell">
        <title>Large-Scale Comparative Analyses of Tick Genomes Elucidate Their Genetic Diversity and Vector Capacities.</title>
        <authorList>
            <consortium name="Tick Genome and Microbiome Consortium (TIGMIC)"/>
            <person name="Jia N."/>
            <person name="Wang J."/>
            <person name="Shi W."/>
            <person name="Du L."/>
            <person name="Sun Y."/>
            <person name="Zhan W."/>
            <person name="Jiang J.F."/>
            <person name="Wang Q."/>
            <person name="Zhang B."/>
            <person name="Ji P."/>
            <person name="Bell-Sakyi L."/>
            <person name="Cui X.M."/>
            <person name="Yuan T.T."/>
            <person name="Jiang B.G."/>
            <person name="Yang W.F."/>
            <person name="Lam T.T."/>
            <person name="Chang Q.C."/>
            <person name="Ding S.J."/>
            <person name="Wang X.J."/>
            <person name="Zhu J.G."/>
            <person name="Ruan X.D."/>
            <person name="Zhao L."/>
            <person name="Wei J.T."/>
            <person name="Ye R.Z."/>
            <person name="Que T.C."/>
            <person name="Du C.H."/>
            <person name="Zhou Y.H."/>
            <person name="Cheng J.X."/>
            <person name="Dai P.F."/>
            <person name="Guo W.B."/>
            <person name="Han X.H."/>
            <person name="Huang E.J."/>
            <person name="Li L.F."/>
            <person name="Wei W."/>
            <person name="Gao Y.C."/>
            <person name="Liu J.Z."/>
            <person name="Shao H.Z."/>
            <person name="Wang X."/>
            <person name="Wang C.C."/>
            <person name="Yang T.C."/>
            <person name="Huo Q.B."/>
            <person name="Li W."/>
            <person name="Chen H.Y."/>
            <person name="Chen S.E."/>
            <person name="Zhou L.G."/>
            <person name="Ni X.B."/>
            <person name="Tian J.H."/>
            <person name="Sheng Y."/>
            <person name="Liu T."/>
            <person name="Pan Y.S."/>
            <person name="Xia L.Y."/>
            <person name="Li J."/>
            <person name="Zhao F."/>
            <person name="Cao W.C."/>
        </authorList>
    </citation>
    <scope>NUCLEOTIDE SEQUENCE [LARGE SCALE GENOMIC DNA]</scope>
    <source>
        <strain evidence="9">HaeL-2018</strain>
    </source>
</reference>
<evidence type="ECO:0000259" key="8">
    <source>
        <dbReference type="Pfam" id="PF00135"/>
    </source>
</evidence>
<evidence type="ECO:0000313" key="9">
    <source>
        <dbReference type="EMBL" id="KAH9369809.1"/>
    </source>
</evidence>
<evidence type="ECO:0000256" key="1">
    <source>
        <dbReference type="ARBA" id="ARBA00005964"/>
    </source>
</evidence>
<evidence type="ECO:0000256" key="3">
    <source>
        <dbReference type="ARBA" id="ARBA00022487"/>
    </source>
</evidence>
<dbReference type="Proteomes" id="UP000821853">
    <property type="component" value="Chromosome 3"/>
</dbReference>
<accession>A0A9J6G538</accession>
<feature type="domain" description="Ionotropic glutamate receptor C-terminal" evidence="7">
    <location>
        <begin position="455"/>
        <end position="556"/>
    </location>
</feature>
<dbReference type="VEuPathDB" id="VectorBase:HLOH_051394"/>
<proteinExistence type="inferred from homology"/>
<dbReference type="Gene3D" id="1.10.287.70">
    <property type="match status" value="1"/>
</dbReference>
<dbReference type="InterPro" id="IPR029058">
    <property type="entry name" value="AB_hydrolase_fold"/>
</dbReference>
<evidence type="ECO:0000259" key="7">
    <source>
        <dbReference type="Pfam" id="PF00060"/>
    </source>
</evidence>
<dbReference type="InterPro" id="IPR002018">
    <property type="entry name" value="CarbesteraseB"/>
</dbReference>
<organism evidence="9 10">
    <name type="scientific">Haemaphysalis longicornis</name>
    <name type="common">Bush tick</name>
    <dbReference type="NCBI Taxonomy" id="44386"/>
    <lineage>
        <taxon>Eukaryota</taxon>
        <taxon>Metazoa</taxon>
        <taxon>Ecdysozoa</taxon>
        <taxon>Arthropoda</taxon>
        <taxon>Chelicerata</taxon>
        <taxon>Arachnida</taxon>
        <taxon>Acari</taxon>
        <taxon>Parasitiformes</taxon>
        <taxon>Ixodida</taxon>
        <taxon>Ixodoidea</taxon>
        <taxon>Ixodidae</taxon>
        <taxon>Haemaphysalinae</taxon>
        <taxon>Haemaphysalis</taxon>
    </lineage>
</organism>
<comment type="similarity">
    <text evidence="1">Belongs to the type-B carboxylesterase/lipase family.</text>
</comment>
<feature type="compositionally biased region" description="Low complexity" evidence="6">
    <location>
        <begin position="116"/>
        <end position="127"/>
    </location>
</feature>
<dbReference type="GO" id="GO:0005615">
    <property type="term" value="C:extracellular space"/>
    <property type="evidence" value="ECO:0007669"/>
    <property type="project" value="TreeGrafter"/>
</dbReference>
<feature type="region of interest" description="Disordered" evidence="6">
    <location>
        <begin position="161"/>
        <end position="180"/>
    </location>
</feature>
<keyword evidence="10" id="KW-1185">Reference proteome</keyword>
<dbReference type="PANTHER" id="PTHR43918:SF4">
    <property type="entry name" value="CARBOXYLIC ESTER HYDROLASE"/>
    <property type="match status" value="1"/>
</dbReference>
<dbReference type="GO" id="GO:0019695">
    <property type="term" value="P:choline metabolic process"/>
    <property type="evidence" value="ECO:0007669"/>
    <property type="project" value="TreeGrafter"/>
</dbReference>
<dbReference type="OrthoDB" id="408631at2759"/>
<dbReference type="PANTHER" id="PTHR43918">
    <property type="entry name" value="ACETYLCHOLINESTERASE"/>
    <property type="match status" value="1"/>
</dbReference>
<protein>
    <recommendedName>
        <fullName evidence="11">Carboxylesterase type B domain-containing protein</fullName>
    </recommendedName>
</protein>
<evidence type="ECO:0000313" key="10">
    <source>
        <dbReference type="Proteomes" id="UP000821853"/>
    </source>
</evidence>
<dbReference type="GO" id="GO:0005886">
    <property type="term" value="C:plasma membrane"/>
    <property type="evidence" value="ECO:0007669"/>
    <property type="project" value="TreeGrafter"/>
</dbReference>
<feature type="region of interest" description="Disordered" evidence="6">
    <location>
        <begin position="76"/>
        <end position="146"/>
    </location>
</feature>
<keyword evidence="3" id="KW-0719">Serine esterase</keyword>
<evidence type="ECO:0000256" key="2">
    <source>
        <dbReference type="ARBA" id="ARBA00008685"/>
    </source>
</evidence>